<dbReference type="EMBL" id="OW240914">
    <property type="protein sequence ID" value="CAH2273058.1"/>
    <property type="molecule type" value="Genomic_DNA"/>
</dbReference>
<dbReference type="AlphaFoldDB" id="A0AAD1VTS3"/>
<protein>
    <submittedName>
        <fullName evidence="1">Uncharacterized protein</fullName>
    </submittedName>
</protein>
<name>A0AAD1VTS3_PELCU</name>
<proteinExistence type="predicted"/>
<evidence type="ECO:0000313" key="2">
    <source>
        <dbReference type="Proteomes" id="UP001295444"/>
    </source>
</evidence>
<sequence>MAHVEQKLSEFTKAHNDIADHVQALEHKIELMEVHMADSEDRSWRNNLHLRGIPKDVLPCDLQAYVRHLLLKYR</sequence>
<accession>A0AAD1VTS3</accession>
<dbReference type="Proteomes" id="UP001295444">
    <property type="component" value="Chromosome 03"/>
</dbReference>
<evidence type="ECO:0000313" key="1">
    <source>
        <dbReference type="EMBL" id="CAH2273058.1"/>
    </source>
</evidence>
<reference evidence="1" key="1">
    <citation type="submission" date="2022-03" db="EMBL/GenBank/DDBJ databases">
        <authorList>
            <person name="Alioto T."/>
            <person name="Alioto T."/>
            <person name="Gomez Garrido J."/>
        </authorList>
    </citation>
    <scope>NUCLEOTIDE SEQUENCE</scope>
</reference>
<keyword evidence="2" id="KW-1185">Reference proteome</keyword>
<organism evidence="1 2">
    <name type="scientific">Pelobates cultripes</name>
    <name type="common">Western spadefoot toad</name>
    <dbReference type="NCBI Taxonomy" id="61616"/>
    <lineage>
        <taxon>Eukaryota</taxon>
        <taxon>Metazoa</taxon>
        <taxon>Chordata</taxon>
        <taxon>Craniata</taxon>
        <taxon>Vertebrata</taxon>
        <taxon>Euteleostomi</taxon>
        <taxon>Amphibia</taxon>
        <taxon>Batrachia</taxon>
        <taxon>Anura</taxon>
        <taxon>Pelobatoidea</taxon>
        <taxon>Pelobatidae</taxon>
        <taxon>Pelobates</taxon>
    </lineage>
</organism>
<gene>
    <name evidence="1" type="ORF">PECUL_23A058621</name>
</gene>